<name>I7M8E3_TETTS</name>
<organism evidence="1 2">
    <name type="scientific">Tetrahymena thermophila (strain SB210)</name>
    <dbReference type="NCBI Taxonomy" id="312017"/>
    <lineage>
        <taxon>Eukaryota</taxon>
        <taxon>Sar</taxon>
        <taxon>Alveolata</taxon>
        <taxon>Ciliophora</taxon>
        <taxon>Intramacronucleata</taxon>
        <taxon>Oligohymenophorea</taxon>
        <taxon>Hymenostomatida</taxon>
        <taxon>Tetrahymenina</taxon>
        <taxon>Tetrahymenidae</taxon>
        <taxon>Tetrahymena</taxon>
    </lineage>
</organism>
<dbReference type="Proteomes" id="UP000009168">
    <property type="component" value="Unassembled WGS sequence"/>
</dbReference>
<dbReference type="HOGENOM" id="CLU_070224_0_0_1"/>
<evidence type="ECO:0000313" key="1">
    <source>
        <dbReference type="EMBL" id="EAR97917.1"/>
    </source>
</evidence>
<accession>I7M8E3</accession>
<dbReference type="RefSeq" id="XP_001018162.1">
    <property type="nucleotide sequence ID" value="XM_001018162.1"/>
</dbReference>
<sequence length="268" mass="31163">MIPVYPQNVNFQMVPMNQQMYPQIPTSQANSQEREVENSASLLMRGSQNLSVERDEQCFQCYWDFRDIKYRSQQLGEHKVRRFQPNYFNACFCWPCKICCCTFNIPPFISNDIIFQEGVQIKFANKYHGSVFAKGICIGTYELQEPGQCCALLICSQPKVVITKAVTNEQITLRPNDSICTGFIERFFGCFIKAKEMYVEKNGQTLNGTYSRSCFRALFNYFICNFHLYDKLDLDFQTFIKSDADKILIYGAFLLLQENTNCFRGCFC</sequence>
<dbReference type="EMBL" id="GG662656">
    <property type="protein sequence ID" value="EAR97917.1"/>
    <property type="molecule type" value="Genomic_DNA"/>
</dbReference>
<gene>
    <name evidence="1" type="ORF">TTHERM_00283050</name>
</gene>
<keyword evidence="2" id="KW-1185">Reference proteome</keyword>
<protein>
    <submittedName>
        <fullName evidence="1">Uncharacterized protein</fullName>
    </submittedName>
</protein>
<dbReference type="GeneID" id="7841524"/>
<dbReference type="AlphaFoldDB" id="I7M8E3"/>
<reference evidence="2" key="1">
    <citation type="journal article" date="2006" name="PLoS Biol.">
        <title>Macronuclear genome sequence of the ciliate Tetrahymena thermophila, a model eukaryote.</title>
        <authorList>
            <person name="Eisen J.A."/>
            <person name="Coyne R.S."/>
            <person name="Wu M."/>
            <person name="Wu D."/>
            <person name="Thiagarajan M."/>
            <person name="Wortman J.R."/>
            <person name="Badger J.H."/>
            <person name="Ren Q."/>
            <person name="Amedeo P."/>
            <person name="Jones K.M."/>
            <person name="Tallon L.J."/>
            <person name="Delcher A.L."/>
            <person name="Salzberg S.L."/>
            <person name="Silva J.C."/>
            <person name="Haas B.J."/>
            <person name="Majoros W.H."/>
            <person name="Farzad M."/>
            <person name="Carlton J.M."/>
            <person name="Smith R.K. Jr."/>
            <person name="Garg J."/>
            <person name="Pearlman R.E."/>
            <person name="Karrer K.M."/>
            <person name="Sun L."/>
            <person name="Manning G."/>
            <person name="Elde N.C."/>
            <person name="Turkewitz A.P."/>
            <person name="Asai D.J."/>
            <person name="Wilkes D.E."/>
            <person name="Wang Y."/>
            <person name="Cai H."/>
            <person name="Collins K."/>
            <person name="Stewart B.A."/>
            <person name="Lee S.R."/>
            <person name="Wilamowska K."/>
            <person name="Weinberg Z."/>
            <person name="Ruzzo W.L."/>
            <person name="Wloga D."/>
            <person name="Gaertig J."/>
            <person name="Frankel J."/>
            <person name="Tsao C.-C."/>
            <person name="Gorovsky M.A."/>
            <person name="Keeling P.J."/>
            <person name="Waller R.F."/>
            <person name="Patron N.J."/>
            <person name="Cherry J.M."/>
            <person name="Stover N.A."/>
            <person name="Krieger C.J."/>
            <person name="del Toro C."/>
            <person name="Ryder H.F."/>
            <person name="Williamson S.C."/>
            <person name="Barbeau R.A."/>
            <person name="Hamilton E.P."/>
            <person name="Orias E."/>
        </authorList>
    </citation>
    <scope>NUCLEOTIDE SEQUENCE [LARGE SCALE GENOMIC DNA]</scope>
    <source>
        <strain evidence="2">SB210</strain>
    </source>
</reference>
<evidence type="ECO:0000313" key="2">
    <source>
        <dbReference type="Proteomes" id="UP000009168"/>
    </source>
</evidence>
<dbReference type="KEGG" id="tet:TTHERM_00283050"/>
<dbReference type="InParanoid" id="I7M8E3"/>
<proteinExistence type="predicted"/>